<keyword evidence="1 3" id="KW-0378">Hydrolase</keyword>
<dbReference type="Gene3D" id="2.30.40.10">
    <property type="entry name" value="Urease, subunit C, domain 1"/>
    <property type="match status" value="1"/>
</dbReference>
<dbReference type="RefSeq" id="WP_258878018.1">
    <property type="nucleotide sequence ID" value="NZ_CP048914.1"/>
</dbReference>
<dbReference type="GO" id="GO:0016810">
    <property type="term" value="F:hydrolase activity, acting on carbon-nitrogen (but not peptide) bonds"/>
    <property type="evidence" value="ECO:0007669"/>
    <property type="project" value="InterPro"/>
</dbReference>
<proteinExistence type="predicted"/>
<evidence type="ECO:0000259" key="2">
    <source>
        <dbReference type="Pfam" id="PF01979"/>
    </source>
</evidence>
<organism evidence="3 4">
    <name type="scientific">Candidatus Xianfuyuplasma coldseepsis</name>
    <dbReference type="NCBI Taxonomy" id="2782163"/>
    <lineage>
        <taxon>Bacteria</taxon>
        <taxon>Bacillati</taxon>
        <taxon>Mycoplasmatota</taxon>
        <taxon>Mollicutes</taxon>
        <taxon>Candidatus Izemoplasmatales</taxon>
        <taxon>Candidatus Izemoplasmataceae</taxon>
        <taxon>Candidatus Xianfuyuplasma</taxon>
    </lineage>
</organism>
<name>A0A7L7KPD4_9MOLU</name>
<dbReference type="InterPro" id="IPR032466">
    <property type="entry name" value="Metal_Hydrolase"/>
</dbReference>
<dbReference type="Pfam" id="PF01979">
    <property type="entry name" value="Amidohydro_1"/>
    <property type="match status" value="1"/>
</dbReference>
<dbReference type="InterPro" id="IPR050287">
    <property type="entry name" value="MTA/SAH_deaminase"/>
</dbReference>
<evidence type="ECO:0000313" key="3">
    <source>
        <dbReference type="EMBL" id="QMS84405.1"/>
    </source>
</evidence>
<keyword evidence="4" id="KW-1185">Reference proteome</keyword>
<protein>
    <submittedName>
        <fullName evidence="3">Amidohydrolase family protein</fullName>
    </submittedName>
</protein>
<dbReference type="KEGG" id="xcl:G4Z02_01155"/>
<dbReference type="EMBL" id="CP048914">
    <property type="protein sequence ID" value="QMS84405.1"/>
    <property type="molecule type" value="Genomic_DNA"/>
</dbReference>
<gene>
    <name evidence="3" type="ORF">G4Z02_01155</name>
</gene>
<dbReference type="Gene3D" id="3.20.20.140">
    <property type="entry name" value="Metal-dependent hydrolases"/>
    <property type="match status" value="1"/>
</dbReference>
<dbReference type="AlphaFoldDB" id="A0A7L7KPD4"/>
<evidence type="ECO:0000313" key="4">
    <source>
        <dbReference type="Proteomes" id="UP000514720"/>
    </source>
</evidence>
<dbReference type="SUPFAM" id="SSF51338">
    <property type="entry name" value="Composite domain of metallo-dependent hydrolases"/>
    <property type="match status" value="1"/>
</dbReference>
<dbReference type="InterPro" id="IPR006680">
    <property type="entry name" value="Amidohydro-rel"/>
</dbReference>
<dbReference type="SUPFAM" id="SSF51556">
    <property type="entry name" value="Metallo-dependent hydrolases"/>
    <property type="match status" value="1"/>
</dbReference>
<dbReference type="Proteomes" id="UP000514720">
    <property type="component" value="Chromosome"/>
</dbReference>
<dbReference type="PANTHER" id="PTHR43794">
    <property type="entry name" value="AMINOHYDROLASE SSNA-RELATED"/>
    <property type="match status" value="1"/>
</dbReference>
<dbReference type="InterPro" id="IPR011059">
    <property type="entry name" value="Metal-dep_hydrolase_composite"/>
</dbReference>
<dbReference type="PANTHER" id="PTHR43794:SF11">
    <property type="entry name" value="AMIDOHYDROLASE-RELATED DOMAIN-CONTAINING PROTEIN"/>
    <property type="match status" value="1"/>
</dbReference>
<evidence type="ECO:0000256" key="1">
    <source>
        <dbReference type="ARBA" id="ARBA00022801"/>
    </source>
</evidence>
<feature type="domain" description="Amidohydrolase-related" evidence="2">
    <location>
        <begin position="51"/>
        <end position="397"/>
    </location>
</feature>
<reference evidence="3 4" key="1">
    <citation type="submission" date="2020-02" db="EMBL/GenBank/DDBJ databases">
        <authorList>
            <person name="Zheng R.K."/>
            <person name="Sun C.M."/>
        </authorList>
    </citation>
    <scope>NUCLEOTIDE SEQUENCE [LARGE SCALE GENOMIC DNA]</scope>
    <source>
        <strain evidence="4">zrk13</strain>
    </source>
</reference>
<sequence>MIAIKNIQIYDFHHYIPSGFVVFDETIKAVGAMTDFSGDYDYIIDGEHQLLMPGFINGHNHIYSTFARGMTVPFNPTSFQELLEQLWWKLDRHLDLDAVYYCAMINGIEHVKHGTTTIIDHHASGTIQGSLDAINKALTQIGLRKILCFETSDRFDVDDCIKENQQYVDSQSATTAGLVGLHASLTLSDKTLQQIQETFPHQPIHIHVAESIEDQEHTLKHHQCRVVKRLDQFGLVREDSILAHGIYLSDDELDIIKKRKAVMAFNVTSNMNNGVGLPDYHLFKQRGIPVIIGNDGISTQITSEYQAVYYAMHHQSTSPIGFNFQDVIDMIDSTYQYASRRLGVSLGRVQPGYTADLQLIVYQPPTPMTTNNMFGHLFFGLFSNWNPSNVFINGQQVLRNRNLQMEEQDIYQQAQNAALRVWDKIAKEGKQ</sequence>
<accession>A0A7L7KPD4</accession>